<dbReference type="SUPFAM" id="SSF53335">
    <property type="entry name" value="S-adenosyl-L-methionine-dependent methyltransferases"/>
    <property type="match status" value="1"/>
</dbReference>
<feature type="domain" description="S-adenosylmethionine-dependent methyltransferase Rv2258c-like winged HTH" evidence="2">
    <location>
        <begin position="1"/>
        <end position="27"/>
    </location>
</feature>
<feature type="domain" description="Methyltransferase" evidence="1">
    <location>
        <begin position="103"/>
        <end position="215"/>
    </location>
</feature>
<proteinExistence type="predicted"/>
<dbReference type="PANTHER" id="PTHR45128:SF1">
    <property type="entry name" value="S-ADENOSYLMETHIONINE-DEPENDENT METHYLTRANSFERASE RV2258C"/>
    <property type="match status" value="1"/>
</dbReference>
<dbReference type="InterPro" id="IPR048711">
    <property type="entry name" value="WHD_Rv2258c"/>
</dbReference>
<organism evidence="3 4">
    <name type="scientific">Actinomadura monticuli</name>
    <dbReference type="NCBI Taxonomy" id="3097367"/>
    <lineage>
        <taxon>Bacteria</taxon>
        <taxon>Bacillati</taxon>
        <taxon>Actinomycetota</taxon>
        <taxon>Actinomycetes</taxon>
        <taxon>Streptosporangiales</taxon>
        <taxon>Thermomonosporaceae</taxon>
        <taxon>Actinomadura</taxon>
    </lineage>
</organism>
<dbReference type="Proteomes" id="UP001569963">
    <property type="component" value="Unassembled WGS sequence"/>
</dbReference>
<dbReference type="EC" id="2.1.1.-" evidence="3"/>
<dbReference type="Gene3D" id="3.40.50.150">
    <property type="entry name" value="Vaccinia Virus protein VP39"/>
    <property type="match status" value="1"/>
</dbReference>
<name>A0ABV4QJ91_9ACTN</name>
<reference evidence="3 4" key="1">
    <citation type="submission" date="2023-11" db="EMBL/GenBank/DDBJ databases">
        <title>Actinomadura monticuli sp. nov., isolated from volcanic ash.</title>
        <authorList>
            <person name="Lee S.D."/>
            <person name="Yang H."/>
            <person name="Kim I.S."/>
        </authorList>
    </citation>
    <scope>NUCLEOTIDE SEQUENCE [LARGE SCALE GENOMIC DNA]</scope>
    <source>
        <strain evidence="3 4">DLS-62</strain>
    </source>
</reference>
<keyword evidence="4" id="KW-1185">Reference proteome</keyword>
<evidence type="ECO:0000313" key="4">
    <source>
        <dbReference type="Proteomes" id="UP001569963"/>
    </source>
</evidence>
<comment type="caution">
    <text evidence="3">The sequence shown here is derived from an EMBL/GenBank/DDBJ whole genome shotgun (WGS) entry which is preliminary data.</text>
</comment>
<dbReference type="InterPro" id="IPR025714">
    <property type="entry name" value="Methyltranfer_dom"/>
</dbReference>
<gene>
    <name evidence="3" type="ORF">SM611_30315</name>
</gene>
<protein>
    <submittedName>
        <fullName evidence="3">Class I SAM-dependent methyltransferase</fullName>
        <ecNumber evidence="3">2.1.1.-</ecNumber>
    </submittedName>
</protein>
<dbReference type="PANTHER" id="PTHR45128">
    <property type="entry name" value="METHYLTRANSFERASE TYPE 11"/>
    <property type="match status" value="1"/>
</dbReference>
<accession>A0ABV4QJ91</accession>
<dbReference type="InterPro" id="IPR053173">
    <property type="entry name" value="SAM-binding_MTase"/>
</dbReference>
<dbReference type="RefSeq" id="WP_371953745.1">
    <property type="nucleotide sequence ID" value="NZ_JAXCEI010000017.1"/>
</dbReference>
<dbReference type="Pfam" id="PF13847">
    <property type="entry name" value="Methyltransf_31"/>
    <property type="match status" value="1"/>
</dbReference>
<evidence type="ECO:0000313" key="3">
    <source>
        <dbReference type="EMBL" id="MFA1543242.1"/>
    </source>
</evidence>
<evidence type="ECO:0000259" key="1">
    <source>
        <dbReference type="Pfam" id="PF13847"/>
    </source>
</evidence>
<dbReference type="CDD" id="cd02440">
    <property type="entry name" value="AdoMet_MTases"/>
    <property type="match status" value="1"/>
</dbReference>
<keyword evidence="3" id="KW-0808">Transferase</keyword>
<sequence>MVVGGILEYEPDEATYTLPPEHAASLTTAAGVDNLAGMMPYIALMGEVEQQVVGCFREGGGVPYSAYPRFQALQAGETARVYDAALVDTIVPLVPDLTERLRAGIDVLDVGTGQGHAPIVLAQAFPRSRFHGLDQSEEGVSAAREEAGRLSLDNVRFTIGDASQIDGRYDLVTAFDVIHDLARPQEVLNAVAASLRDGGAFLMGDFAASSKLEENVGHPFGPALFGFSVFYCMTTSLSTGGAGLGTVWGEQTARRMLGDAGFTDVQVRSVEGDPVNVYYVATAA</sequence>
<keyword evidence="3" id="KW-0489">Methyltransferase</keyword>
<dbReference type="GO" id="GO:0008168">
    <property type="term" value="F:methyltransferase activity"/>
    <property type="evidence" value="ECO:0007669"/>
    <property type="project" value="UniProtKB-KW"/>
</dbReference>
<evidence type="ECO:0000259" key="2">
    <source>
        <dbReference type="Pfam" id="PF21320"/>
    </source>
</evidence>
<dbReference type="EMBL" id="JAXCEI010000017">
    <property type="protein sequence ID" value="MFA1543242.1"/>
    <property type="molecule type" value="Genomic_DNA"/>
</dbReference>
<dbReference type="InterPro" id="IPR029063">
    <property type="entry name" value="SAM-dependent_MTases_sf"/>
</dbReference>
<dbReference type="GO" id="GO:0032259">
    <property type="term" value="P:methylation"/>
    <property type="evidence" value="ECO:0007669"/>
    <property type="project" value="UniProtKB-KW"/>
</dbReference>
<dbReference type="Pfam" id="PF21320">
    <property type="entry name" value="WHD_Rv2258c"/>
    <property type="match status" value="1"/>
</dbReference>